<dbReference type="InterPro" id="IPR016461">
    <property type="entry name" value="COMT-like"/>
</dbReference>
<protein>
    <recommendedName>
        <fullName evidence="4">O-methyltransferase C-terminal domain-containing protein</fullName>
    </recommendedName>
</protein>
<sequence>MDYDNYMELYEAVYFFDRIRGCLDQNLPEQINGTEIKRLGINESVYRAVMRILVVNNLLDYDGSRFVMSDANNEKHHHILEHIINKNQNGYYAVLFDKASSEFQFFFDSISESEYDIYSRYNFPITLNLGKEVAKHVDLAHKRVLELGGNSGGLATALVTAHKECLYTIVDTKIPCRVGNEYKKINEVDIKFVEGNVFELMLSSAIYDYIVIMNLLHDFDDIKCLDILRNCTKHCDRNTKFLIIEDVLTSEFEPKEIIMHGLRLSVECRGGRQRSKETLAHLFSNINYGLEKTVKINNIHTMLVMGMD</sequence>
<dbReference type="Proteomes" id="UP000614200">
    <property type="component" value="Unassembled WGS sequence"/>
</dbReference>
<keyword evidence="3" id="KW-0949">S-adenosyl-L-methionine</keyword>
<keyword evidence="1" id="KW-0489">Methyltransferase</keyword>
<dbReference type="PROSITE" id="PS51683">
    <property type="entry name" value="SAM_OMT_II"/>
    <property type="match status" value="1"/>
</dbReference>
<evidence type="ECO:0000313" key="6">
    <source>
        <dbReference type="Proteomes" id="UP000614200"/>
    </source>
</evidence>
<keyword evidence="2" id="KW-0808">Transferase</keyword>
<evidence type="ECO:0000259" key="4">
    <source>
        <dbReference type="Pfam" id="PF00891"/>
    </source>
</evidence>
<gene>
    <name evidence="5" type="ORF">ISU02_00295</name>
</gene>
<dbReference type="EMBL" id="JADKNH010000001">
    <property type="protein sequence ID" value="MBF4691531.1"/>
    <property type="molecule type" value="Genomic_DNA"/>
</dbReference>
<feature type="domain" description="O-methyltransferase C-terminal" evidence="4">
    <location>
        <begin position="111"/>
        <end position="285"/>
    </location>
</feature>
<name>A0ABR9ZNH2_9FIRM</name>
<keyword evidence="6" id="KW-1185">Reference proteome</keyword>
<dbReference type="RefSeq" id="WP_194699781.1">
    <property type="nucleotide sequence ID" value="NZ_JADKNH010000001.1"/>
</dbReference>
<dbReference type="Gene3D" id="3.40.50.150">
    <property type="entry name" value="Vaccinia Virus protein VP39"/>
    <property type="match status" value="1"/>
</dbReference>
<evidence type="ECO:0000256" key="1">
    <source>
        <dbReference type="ARBA" id="ARBA00022603"/>
    </source>
</evidence>
<organism evidence="5 6">
    <name type="scientific">Fusibacter ferrireducens</name>
    <dbReference type="NCBI Taxonomy" id="2785058"/>
    <lineage>
        <taxon>Bacteria</taxon>
        <taxon>Bacillati</taxon>
        <taxon>Bacillota</taxon>
        <taxon>Clostridia</taxon>
        <taxon>Eubacteriales</taxon>
        <taxon>Eubacteriales Family XII. Incertae Sedis</taxon>
        <taxon>Fusibacter</taxon>
    </lineage>
</organism>
<dbReference type="SUPFAM" id="SSF53335">
    <property type="entry name" value="S-adenosyl-L-methionine-dependent methyltransferases"/>
    <property type="match status" value="1"/>
</dbReference>
<dbReference type="PANTHER" id="PTHR11746">
    <property type="entry name" value="O-METHYLTRANSFERASE"/>
    <property type="match status" value="1"/>
</dbReference>
<dbReference type="InterPro" id="IPR001077">
    <property type="entry name" value="COMT_C"/>
</dbReference>
<dbReference type="InterPro" id="IPR029063">
    <property type="entry name" value="SAM-dependent_MTases_sf"/>
</dbReference>
<proteinExistence type="predicted"/>
<comment type="caution">
    <text evidence="5">The sequence shown here is derived from an EMBL/GenBank/DDBJ whole genome shotgun (WGS) entry which is preliminary data.</text>
</comment>
<reference evidence="5 6" key="1">
    <citation type="submission" date="2020-11" db="EMBL/GenBank/DDBJ databases">
        <title>Fusibacter basophilias sp. nov.</title>
        <authorList>
            <person name="Qiu D."/>
        </authorList>
    </citation>
    <scope>NUCLEOTIDE SEQUENCE [LARGE SCALE GENOMIC DNA]</scope>
    <source>
        <strain evidence="5 6">Q10-2</strain>
    </source>
</reference>
<evidence type="ECO:0000256" key="2">
    <source>
        <dbReference type="ARBA" id="ARBA00022679"/>
    </source>
</evidence>
<evidence type="ECO:0000256" key="3">
    <source>
        <dbReference type="ARBA" id="ARBA00022691"/>
    </source>
</evidence>
<dbReference type="Pfam" id="PF00891">
    <property type="entry name" value="Methyltransf_2"/>
    <property type="match status" value="1"/>
</dbReference>
<accession>A0ABR9ZNH2</accession>
<evidence type="ECO:0000313" key="5">
    <source>
        <dbReference type="EMBL" id="MBF4691531.1"/>
    </source>
</evidence>